<dbReference type="OrthoDB" id="5242879at2"/>
<accession>A0A163QDZ9</accession>
<dbReference type="Proteomes" id="UP000076447">
    <property type="component" value="Unassembled WGS sequence"/>
</dbReference>
<keyword evidence="3" id="KW-1133">Transmembrane helix</keyword>
<evidence type="ECO:0000256" key="1">
    <source>
        <dbReference type="ARBA" id="ARBA00022801"/>
    </source>
</evidence>
<dbReference type="Proteomes" id="UP000093412">
    <property type="component" value="Unassembled WGS sequence"/>
</dbReference>
<dbReference type="CDD" id="cd05830">
    <property type="entry name" value="Sortase_E"/>
    <property type="match status" value="1"/>
</dbReference>
<sequence length="253" mass="27556">MRHTSNRTHGRSGGGAISAAFGVLGELLITLGVIFGLFVVWQLWWTTVQSNQAAQTIMTQFQETLPEAPQVAGELRTDAPPVPEAVAEGETIGALVVPAWYGKTDNTMPIVEGTATRLLNKAVAGHYTQTQQVGEVGNFALAGHRRTYGNSFRFVNELVEGDQVIVETATTWYVYEVTGHEIVLPSQVDVIAPVPNQPGVEPTERLLTLTTCHSPTLGEFGNSHRWITYAKFVGWMDRADGMPEQVLNDPGVQ</sequence>
<evidence type="ECO:0000313" key="4">
    <source>
        <dbReference type="EMBL" id="KZM34063.1"/>
    </source>
</evidence>
<protein>
    <submittedName>
        <fullName evidence="4">Sortase family protein</fullName>
    </submittedName>
</protein>
<feature type="active site" description="Proton donor/acceptor" evidence="2">
    <location>
        <position position="144"/>
    </location>
</feature>
<organism evidence="4 6">
    <name type="scientific">Oerskovia enterophila</name>
    <dbReference type="NCBI Taxonomy" id="43678"/>
    <lineage>
        <taxon>Bacteria</taxon>
        <taxon>Bacillati</taxon>
        <taxon>Actinomycetota</taxon>
        <taxon>Actinomycetes</taxon>
        <taxon>Micrococcales</taxon>
        <taxon>Cellulomonadaceae</taxon>
        <taxon>Oerskovia</taxon>
    </lineage>
</organism>
<evidence type="ECO:0000313" key="7">
    <source>
        <dbReference type="Proteomes" id="UP000093412"/>
    </source>
</evidence>
<name>A0A163QDZ9_9CELL</name>
<keyword evidence="7" id="KW-1185">Reference proteome</keyword>
<gene>
    <name evidence="5" type="ORF">OERS_14950</name>
    <name evidence="4" type="ORF">OJAG_32150</name>
</gene>
<dbReference type="STRING" id="43678.OJAG_32150"/>
<reference evidence="5 7" key="2">
    <citation type="submission" date="2016-06" db="EMBL/GenBank/DDBJ databases">
        <title>Genome sequence of Oerskovia enterophila DSM 43852.</title>
        <authorList>
            <person name="Poehlein A."/>
            <person name="Jag V."/>
            <person name="Bengelsdorf F.R."/>
            <person name="Daniel R."/>
            <person name="Duerre P."/>
        </authorList>
    </citation>
    <scope>NUCLEOTIDE SEQUENCE [LARGE SCALE GENOMIC DNA]</scope>
    <source>
        <strain evidence="5 7">DSM 43852</strain>
    </source>
</reference>
<dbReference type="GO" id="GO:0016787">
    <property type="term" value="F:hydrolase activity"/>
    <property type="evidence" value="ECO:0007669"/>
    <property type="project" value="UniProtKB-KW"/>
</dbReference>
<dbReference type="EMBL" id="LRIE01000082">
    <property type="protein sequence ID" value="KZM34063.1"/>
    <property type="molecule type" value="Genomic_DNA"/>
</dbReference>
<dbReference type="AlphaFoldDB" id="A0A163QDZ9"/>
<keyword evidence="3" id="KW-0472">Membrane</keyword>
<dbReference type="InterPro" id="IPR005754">
    <property type="entry name" value="Sortase"/>
</dbReference>
<dbReference type="Gene3D" id="2.40.260.10">
    <property type="entry name" value="Sortase"/>
    <property type="match status" value="1"/>
</dbReference>
<dbReference type="NCBIfam" id="NF033747">
    <property type="entry name" value="class_E_sortase"/>
    <property type="match status" value="1"/>
</dbReference>
<feature type="transmembrane region" description="Helical" evidence="3">
    <location>
        <begin position="21"/>
        <end position="45"/>
    </location>
</feature>
<evidence type="ECO:0000256" key="3">
    <source>
        <dbReference type="SAM" id="Phobius"/>
    </source>
</evidence>
<dbReference type="InterPro" id="IPR053465">
    <property type="entry name" value="Sortase_Class_E"/>
</dbReference>
<keyword evidence="3" id="KW-0812">Transmembrane</keyword>
<keyword evidence="1" id="KW-0378">Hydrolase</keyword>
<reference evidence="4 6" key="1">
    <citation type="submission" date="2016-01" db="EMBL/GenBank/DDBJ databases">
        <title>Genome sequence of Oerskovia enterophila VJag, an agar and cellulose degrading bacterium.</title>
        <authorList>
            <person name="Poehlein A."/>
            <person name="Jag V."/>
            <person name="Bengelsdorf F."/>
            <person name="Duerre P."/>
            <person name="Daniel R."/>
        </authorList>
    </citation>
    <scope>NUCLEOTIDE SEQUENCE [LARGE SCALE GENOMIC DNA]</scope>
    <source>
        <strain evidence="4 6">VJag</strain>
    </source>
</reference>
<dbReference type="InterPro" id="IPR023365">
    <property type="entry name" value="Sortase_dom-sf"/>
</dbReference>
<dbReference type="SUPFAM" id="SSF63817">
    <property type="entry name" value="Sortase"/>
    <property type="match status" value="1"/>
</dbReference>
<dbReference type="InterPro" id="IPR042003">
    <property type="entry name" value="Sortase_E"/>
</dbReference>
<dbReference type="EMBL" id="MAQA01000013">
    <property type="protein sequence ID" value="OCI31822.1"/>
    <property type="molecule type" value="Genomic_DNA"/>
</dbReference>
<feature type="active site" description="Acyl-thioester intermediate" evidence="2">
    <location>
        <position position="212"/>
    </location>
</feature>
<evidence type="ECO:0000256" key="2">
    <source>
        <dbReference type="PIRSR" id="PIRSR605754-1"/>
    </source>
</evidence>
<dbReference type="RefSeq" id="WP_068625292.1">
    <property type="nucleotide sequence ID" value="NZ_JBIVFZ010000007.1"/>
</dbReference>
<dbReference type="PATRIC" id="fig|43678.3.peg.3373"/>
<evidence type="ECO:0000313" key="5">
    <source>
        <dbReference type="EMBL" id="OCI31822.1"/>
    </source>
</evidence>
<dbReference type="NCBIfam" id="TIGR01076">
    <property type="entry name" value="sortase_fam"/>
    <property type="match status" value="1"/>
</dbReference>
<proteinExistence type="predicted"/>
<dbReference type="Pfam" id="PF04203">
    <property type="entry name" value="Sortase"/>
    <property type="match status" value="1"/>
</dbReference>
<evidence type="ECO:0000313" key="6">
    <source>
        <dbReference type="Proteomes" id="UP000076447"/>
    </source>
</evidence>
<comment type="caution">
    <text evidence="4">The sequence shown here is derived from an EMBL/GenBank/DDBJ whole genome shotgun (WGS) entry which is preliminary data.</text>
</comment>